<dbReference type="InterPro" id="IPR019787">
    <property type="entry name" value="Znf_PHD-finger"/>
</dbReference>
<dbReference type="GO" id="GO:0008270">
    <property type="term" value="F:zinc ion binding"/>
    <property type="evidence" value="ECO:0007669"/>
    <property type="project" value="UniProtKB-KW"/>
</dbReference>
<evidence type="ECO:0000256" key="6">
    <source>
        <dbReference type="PROSITE-ProRule" id="PRU00146"/>
    </source>
</evidence>
<dbReference type="Gene3D" id="3.30.40.10">
    <property type="entry name" value="Zinc/RING finger domain, C3HC4 (zinc finger)"/>
    <property type="match status" value="1"/>
</dbReference>
<evidence type="ECO:0000256" key="1">
    <source>
        <dbReference type="ARBA" id="ARBA00004123"/>
    </source>
</evidence>
<dbReference type="PANTHER" id="PTHR46174">
    <property type="entry name" value="CXXC-TYPE ZINC FINGER PROTEIN 1"/>
    <property type="match status" value="1"/>
</dbReference>
<dbReference type="GO" id="GO:0048188">
    <property type="term" value="C:Set1C/COMPASS complex"/>
    <property type="evidence" value="ECO:0007669"/>
    <property type="project" value="InterPro"/>
</dbReference>
<gene>
    <name evidence="8" type="ORF">KUF71_018213</name>
</gene>
<dbReference type="InterPro" id="IPR019786">
    <property type="entry name" value="Zinc_finger_PHD-type_CS"/>
</dbReference>
<evidence type="ECO:0000313" key="9">
    <source>
        <dbReference type="Proteomes" id="UP001219518"/>
    </source>
</evidence>
<protein>
    <submittedName>
        <fullName evidence="8">Set1 complex component spp1</fullName>
    </submittedName>
</protein>
<dbReference type="EMBL" id="JAHWGI010000007">
    <property type="protein sequence ID" value="KAK3907384.1"/>
    <property type="molecule type" value="Genomic_DNA"/>
</dbReference>
<dbReference type="PROSITE" id="PS50016">
    <property type="entry name" value="ZF_PHD_2"/>
    <property type="match status" value="1"/>
</dbReference>
<dbReference type="SMART" id="SM00249">
    <property type="entry name" value="PHD"/>
    <property type="match status" value="1"/>
</dbReference>
<sequence length="281" mass="31973">MKRSSDKWCLCRGPDDGRFMIECSKCLEWFHCTCVALPNKSLKYIDTVDWYCPTCAQLVIKALQKNVTRLEKHLAWKEAVCQELKEDVQLLKARPLIATKEEIETADKALQTEGASIFFAQENVQSFPTNDENGMPMVNSENTTQDHLQHSEVDMNKFYQEHAHNLSPSINEEKLPLSANAVVEAATQCSKIEEIKEHFISGNMTALMQGKNLNRDIIQSFSSSSNEEKLPLLENKALKVEENFASSNVTVLMVDKGDQDVAKNKAKFRQRHSRLSLKKTY</sequence>
<evidence type="ECO:0000256" key="2">
    <source>
        <dbReference type="ARBA" id="ARBA00022723"/>
    </source>
</evidence>
<dbReference type="AlphaFoldDB" id="A0AAE1L631"/>
<dbReference type="InterPro" id="IPR011011">
    <property type="entry name" value="Znf_FYVE_PHD"/>
</dbReference>
<proteinExistence type="predicted"/>
<dbReference type="Pfam" id="PF00628">
    <property type="entry name" value="PHD"/>
    <property type="match status" value="1"/>
</dbReference>
<dbReference type="InterPro" id="IPR001965">
    <property type="entry name" value="Znf_PHD"/>
</dbReference>
<reference evidence="8" key="2">
    <citation type="journal article" date="2023" name="BMC Genomics">
        <title>Pest status, molecular evolution, and epigenetic factors derived from the genome assembly of Frankliniella fusca, a thysanopteran phytovirus vector.</title>
        <authorList>
            <person name="Catto M.A."/>
            <person name="Labadie P.E."/>
            <person name="Jacobson A.L."/>
            <person name="Kennedy G.G."/>
            <person name="Srinivasan R."/>
            <person name="Hunt B.G."/>
        </authorList>
    </citation>
    <scope>NUCLEOTIDE SEQUENCE</scope>
    <source>
        <strain evidence="8">PL_HMW_Pooled</strain>
    </source>
</reference>
<accession>A0AAE1L631</accession>
<evidence type="ECO:0000256" key="5">
    <source>
        <dbReference type="ARBA" id="ARBA00023242"/>
    </source>
</evidence>
<dbReference type="PANTHER" id="PTHR46174:SF1">
    <property type="entry name" value="CXXC-TYPE ZINC FINGER PROTEIN 1"/>
    <property type="match status" value="1"/>
</dbReference>
<dbReference type="Proteomes" id="UP001219518">
    <property type="component" value="Unassembled WGS sequence"/>
</dbReference>
<keyword evidence="9" id="KW-1185">Reference proteome</keyword>
<dbReference type="PROSITE" id="PS01359">
    <property type="entry name" value="ZF_PHD_1"/>
    <property type="match status" value="1"/>
</dbReference>
<evidence type="ECO:0000259" key="7">
    <source>
        <dbReference type="PROSITE" id="PS50016"/>
    </source>
</evidence>
<keyword evidence="4" id="KW-0862">Zinc</keyword>
<dbReference type="GO" id="GO:0045893">
    <property type="term" value="P:positive regulation of DNA-templated transcription"/>
    <property type="evidence" value="ECO:0007669"/>
    <property type="project" value="TreeGrafter"/>
</dbReference>
<dbReference type="InterPro" id="IPR037869">
    <property type="entry name" value="Spp1/CFP1"/>
</dbReference>
<comment type="subcellular location">
    <subcellularLocation>
        <location evidence="1">Nucleus</location>
    </subcellularLocation>
</comment>
<evidence type="ECO:0000313" key="8">
    <source>
        <dbReference type="EMBL" id="KAK3907384.1"/>
    </source>
</evidence>
<feature type="domain" description="PHD-type" evidence="7">
    <location>
        <begin position="6"/>
        <end position="58"/>
    </location>
</feature>
<dbReference type="SUPFAM" id="SSF57903">
    <property type="entry name" value="FYVE/PHD zinc finger"/>
    <property type="match status" value="1"/>
</dbReference>
<organism evidence="8 9">
    <name type="scientific">Frankliniella fusca</name>
    <dbReference type="NCBI Taxonomy" id="407009"/>
    <lineage>
        <taxon>Eukaryota</taxon>
        <taxon>Metazoa</taxon>
        <taxon>Ecdysozoa</taxon>
        <taxon>Arthropoda</taxon>
        <taxon>Hexapoda</taxon>
        <taxon>Insecta</taxon>
        <taxon>Pterygota</taxon>
        <taxon>Neoptera</taxon>
        <taxon>Paraneoptera</taxon>
        <taxon>Thysanoptera</taxon>
        <taxon>Terebrantia</taxon>
        <taxon>Thripoidea</taxon>
        <taxon>Thripidae</taxon>
        <taxon>Frankliniella</taxon>
    </lineage>
</organism>
<comment type="caution">
    <text evidence="8">The sequence shown here is derived from an EMBL/GenBank/DDBJ whole genome shotgun (WGS) entry which is preliminary data.</text>
</comment>
<keyword evidence="3 6" id="KW-0863">Zinc-finger</keyword>
<evidence type="ECO:0000256" key="4">
    <source>
        <dbReference type="ARBA" id="ARBA00022833"/>
    </source>
</evidence>
<keyword evidence="5" id="KW-0539">Nucleus</keyword>
<keyword evidence="2" id="KW-0479">Metal-binding</keyword>
<name>A0AAE1L631_9NEOP</name>
<dbReference type="InterPro" id="IPR013083">
    <property type="entry name" value="Znf_RING/FYVE/PHD"/>
</dbReference>
<evidence type="ECO:0000256" key="3">
    <source>
        <dbReference type="ARBA" id="ARBA00022771"/>
    </source>
</evidence>
<reference evidence="8" key="1">
    <citation type="submission" date="2021-07" db="EMBL/GenBank/DDBJ databases">
        <authorList>
            <person name="Catto M.A."/>
            <person name="Jacobson A."/>
            <person name="Kennedy G."/>
            <person name="Labadie P."/>
            <person name="Hunt B.G."/>
            <person name="Srinivasan R."/>
        </authorList>
    </citation>
    <scope>NUCLEOTIDE SEQUENCE</scope>
    <source>
        <strain evidence="8">PL_HMW_Pooled</strain>
        <tissue evidence="8">Head</tissue>
    </source>
</reference>